<dbReference type="Gene3D" id="3.10.20.310">
    <property type="entry name" value="membrane protein fhac"/>
    <property type="match status" value="1"/>
</dbReference>
<dbReference type="OrthoDB" id="9790760at2"/>
<feature type="domain" description="POTRA" evidence="9">
    <location>
        <begin position="55"/>
        <end position="123"/>
    </location>
</feature>
<organism evidence="10 11">
    <name type="scientific">Stackebrandtia albiflava</name>
    <dbReference type="NCBI Taxonomy" id="406432"/>
    <lineage>
        <taxon>Bacteria</taxon>
        <taxon>Bacillati</taxon>
        <taxon>Actinomycetota</taxon>
        <taxon>Actinomycetes</taxon>
        <taxon>Glycomycetales</taxon>
        <taxon>Glycomycetaceae</taxon>
        <taxon>Stackebrandtia</taxon>
    </lineage>
</organism>
<proteinExistence type="predicted"/>
<dbReference type="InterPro" id="IPR013685">
    <property type="entry name" value="POTRA_FtsQ_type"/>
</dbReference>
<sequence>MARPGTRKSRTRSPRTWRLLTARVRGGRRWLVFTVLGVVVLAGFVTWLGYGSPAFGVERVEVRGATFTDPDKVREAAAVPRGTSLLAVDADGIAARVAELAEVARVEVGRDWPHTVVVEITERTPRLAVPTGDGYALVDAAGVVFRTVEDAPSGTVVATLDDPGRADPATVAVLTVLSALTPELESLLVKVSAPAATRITLLLEDERTVFWGDASDSDRKAQVATALLSRPERHFDVSAPDVPTVS</sequence>
<gene>
    <name evidence="10" type="ORF">LX16_0978</name>
</gene>
<dbReference type="InterPro" id="IPR034746">
    <property type="entry name" value="POTRA"/>
</dbReference>
<dbReference type="PANTHER" id="PTHR37820:SF1">
    <property type="entry name" value="CELL DIVISION PROTEIN FTSQ"/>
    <property type="match status" value="1"/>
</dbReference>
<dbReference type="PANTHER" id="PTHR37820">
    <property type="entry name" value="CELL DIVISION PROTEIN DIVIB"/>
    <property type="match status" value="1"/>
</dbReference>
<comment type="caution">
    <text evidence="10">The sequence shown here is derived from an EMBL/GenBank/DDBJ whole genome shotgun (WGS) entry which is preliminary data.</text>
</comment>
<dbReference type="EMBL" id="VLLL01000005">
    <property type="protein sequence ID" value="TWJ15278.1"/>
    <property type="molecule type" value="Genomic_DNA"/>
</dbReference>
<dbReference type="Pfam" id="PF08478">
    <property type="entry name" value="POTRA_1"/>
    <property type="match status" value="1"/>
</dbReference>
<dbReference type="RefSeq" id="WP_147133710.1">
    <property type="nucleotide sequence ID" value="NZ_BAABIJ010000001.1"/>
</dbReference>
<evidence type="ECO:0000256" key="7">
    <source>
        <dbReference type="ARBA" id="ARBA00023306"/>
    </source>
</evidence>
<evidence type="ECO:0000256" key="1">
    <source>
        <dbReference type="ARBA" id="ARBA00004370"/>
    </source>
</evidence>
<keyword evidence="6 8" id="KW-0472">Membrane</keyword>
<evidence type="ECO:0000259" key="9">
    <source>
        <dbReference type="PROSITE" id="PS51779"/>
    </source>
</evidence>
<keyword evidence="4 8" id="KW-0812">Transmembrane</keyword>
<feature type="transmembrane region" description="Helical" evidence="8">
    <location>
        <begin position="30"/>
        <end position="50"/>
    </location>
</feature>
<dbReference type="GO" id="GO:0005886">
    <property type="term" value="C:plasma membrane"/>
    <property type="evidence" value="ECO:0007669"/>
    <property type="project" value="TreeGrafter"/>
</dbReference>
<evidence type="ECO:0000313" key="11">
    <source>
        <dbReference type="Proteomes" id="UP000321617"/>
    </source>
</evidence>
<keyword evidence="5 8" id="KW-1133">Transmembrane helix</keyword>
<evidence type="ECO:0000256" key="6">
    <source>
        <dbReference type="ARBA" id="ARBA00023136"/>
    </source>
</evidence>
<evidence type="ECO:0000256" key="3">
    <source>
        <dbReference type="ARBA" id="ARBA00022618"/>
    </source>
</evidence>
<evidence type="ECO:0000256" key="2">
    <source>
        <dbReference type="ARBA" id="ARBA00022475"/>
    </source>
</evidence>
<keyword evidence="11" id="KW-1185">Reference proteome</keyword>
<accession>A0A562VBP2</accession>
<dbReference type="GO" id="GO:0051301">
    <property type="term" value="P:cell division"/>
    <property type="evidence" value="ECO:0007669"/>
    <property type="project" value="UniProtKB-KW"/>
</dbReference>
<evidence type="ECO:0000256" key="4">
    <source>
        <dbReference type="ARBA" id="ARBA00022692"/>
    </source>
</evidence>
<dbReference type="Proteomes" id="UP000321617">
    <property type="component" value="Unassembled WGS sequence"/>
</dbReference>
<evidence type="ECO:0000313" key="10">
    <source>
        <dbReference type="EMBL" id="TWJ15278.1"/>
    </source>
</evidence>
<name>A0A562VBP2_9ACTN</name>
<evidence type="ECO:0000256" key="8">
    <source>
        <dbReference type="SAM" id="Phobius"/>
    </source>
</evidence>
<dbReference type="InterPro" id="IPR050487">
    <property type="entry name" value="FtsQ_DivIB"/>
</dbReference>
<protein>
    <submittedName>
        <fullName evidence="10">Cell division protein FtsQ</fullName>
    </submittedName>
</protein>
<keyword evidence="7" id="KW-0131">Cell cycle</keyword>
<reference evidence="10 11" key="1">
    <citation type="journal article" date="2013" name="Stand. Genomic Sci.">
        <title>Genomic Encyclopedia of Type Strains, Phase I: The one thousand microbial genomes (KMG-I) project.</title>
        <authorList>
            <person name="Kyrpides N.C."/>
            <person name="Woyke T."/>
            <person name="Eisen J.A."/>
            <person name="Garrity G."/>
            <person name="Lilburn T.G."/>
            <person name="Beck B.J."/>
            <person name="Whitman W.B."/>
            <person name="Hugenholtz P."/>
            <person name="Klenk H.P."/>
        </authorList>
    </citation>
    <scope>NUCLEOTIDE SEQUENCE [LARGE SCALE GENOMIC DNA]</scope>
    <source>
        <strain evidence="10 11">DSM 45044</strain>
    </source>
</reference>
<evidence type="ECO:0000256" key="5">
    <source>
        <dbReference type="ARBA" id="ARBA00022989"/>
    </source>
</evidence>
<dbReference type="PROSITE" id="PS51779">
    <property type="entry name" value="POTRA"/>
    <property type="match status" value="1"/>
</dbReference>
<dbReference type="InterPro" id="IPR005548">
    <property type="entry name" value="Cell_div_FtsQ/DivIB_C"/>
</dbReference>
<keyword evidence="3 10" id="KW-0132">Cell division</keyword>
<comment type="subcellular location">
    <subcellularLocation>
        <location evidence="1">Membrane</location>
    </subcellularLocation>
</comment>
<keyword evidence="2" id="KW-1003">Cell membrane</keyword>
<dbReference type="AlphaFoldDB" id="A0A562VBP2"/>
<dbReference type="Pfam" id="PF03799">
    <property type="entry name" value="FtsQ_DivIB_C"/>
    <property type="match status" value="1"/>
</dbReference>